<feature type="region of interest" description="Disordered" evidence="1">
    <location>
        <begin position="215"/>
        <end position="234"/>
    </location>
</feature>
<accession>A0A0D2P7Y9</accession>
<evidence type="ECO:0000313" key="2">
    <source>
        <dbReference type="EMBL" id="KJA24741.1"/>
    </source>
</evidence>
<proteinExistence type="predicted"/>
<dbReference type="Proteomes" id="UP000054270">
    <property type="component" value="Unassembled WGS sequence"/>
</dbReference>
<keyword evidence="3" id="KW-1185">Reference proteome</keyword>
<sequence>MTSQQPTPSHLLAFPSVSSALHTLPQATSIHSIALHPGMYASAESNAKLDKALALSASARASRSGCGLLRSGSSTATLPTFRVTPPQAKGGEEDDVLTMRTVCLMSTLRHAMPSLSQALVTPRPASAPALATLTATLTRPLDPRRPHSKNAAPSSPRPLHPVLPIPCCPPHHMRARHRPSYCPLAAVAIHRVGPAHGPPQLHLPHLRLSPLAPQHTTLPAHTHSPHPHPHLHPA</sequence>
<gene>
    <name evidence="2" type="ORF">HYPSUDRAFT_200300</name>
</gene>
<dbReference type="OrthoDB" id="3267993at2759"/>
<feature type="compositionally biased region" description="Basic residues" evidence="1">
    <location>
        <begin position="223"/>
        <end position="234"/>
    </location>
</feature>
<evidence type="ECO:0000256" key="1">
    <source>
        <dbReference type="SAM" id="MobiDB-lite"/>
    </source>
</evidence>
<evidence type="ECO:0000313" key="3">
    <source>
        <dbReference type="Proteomes" id="UP000054270"/>
    </source>
</evidence>
<name>A0A0D2P7Y9_HYPSF</name>
<reference evidence="3" key="1">
    <citation type="submission" date="2014-04" db="EMBL/GenBank/DDBJ databases">
        <title>Evolutionary Origins and Diversification of the Mycorrhizal Mutualists.</title>
        <authorList>
            <consortium name="DOE Joint Genome Institute"/>
            <consortium name="Mycorrhizal Genomics Consortium"/>
            <person name="Kohler A."/>
            <person name="Kuo A."/>
            <person name="Nagy L.G."/>
            <person name="Floudas D."/>
            <person name="Copeland A."/>
            <person name="Barry K.W."/>
            <person name="Cichocki N."/>
            <person name="Veneault-Fourrey C."/>
            <person name="LaButti K."/>
            <person name="Lindquist E.A."/>
            <person name="Lipzen A."/>
            <person name="Lundell T."/>
            <person name="Morin E."/>
            <person name="Murat C."/>
            <person name="Riley R."/>
            <person name="Ohm R."/>
            <person name="Sun H."/>
            <person name="Tunlid A."/>
            <person name="Henrissat B."/>
            <person name="Grigoriev I.V."/>
            <person name="Hibbett D.S."/>
            <person name="Martin F."/>
        </authorList>
    </citation>
    <scope>NUCLEOTIDE SEQUENCE [LARGE SCALE GENOMIC DNA]</scope>
    <source>
        <strain evidence="3">FD-334 SS-4</strain>
    </source>
</reference>
<organism evidence="2 3">
    <name type="scientific">Hypholoma sublateritium (strain FD-334 SS-4)</name>
    <dbReference type="NCBI Taxonomy" id="945553"/>
    <lineage>
        <taxon>Eukaryota</taxon>
        <taxon>Fungi</taxon>
        <taxon>Dikarya</taxon>
        <taxon>Basidiomycota</taxon>
        <taxon>Agaricomycotina</taxon>
        <taxon>Agaricomycetes</taxon>
        <taxon>Agaricomycetidae</taxon>
        <taxon>Agaricales</taxon>
        <taxon>Agaricineae</taxon>
        <taxon>Strophariaceae</taxon>
        <taxon>Hypholoma</taxon>
    </lineage>
</organism>
<dbReference type="AlphaFoldDB" id="A0A0D2P7Y9"/>
<protein>
    <submittedName>
        <fullName evidence="2">Uncharacterized protein</fullName>
    </submittedName>
</protein>
<dbReference type="EMBL" id="KN817535">
    <property type="protein sequence ID" value="KJA24741.1"/>
    <property type="molecule type" value="Genomic_DNA"/>
</dbReference>
<feature type="region of interest" description="Disordered" evidence="1">
    <location>
        <begin position="139"/>
        <end position="158"/>
    </location>
</feature>